<organism evidence="1 2">
    <name type="scientific">Candidatus Parvarchaeum acidiphilum ARMAN-4</name>
    <dbReference type="NCBI Taxonomy" id="662760"/>
    <lineage>
        <taxon>Archaea</taxon>
        <taxon>Candidatus Parvarchaeota</taxon>
        <taxon>Candidatus Parvarchaeum</taxon>
    </lineage>
</organism>
<dbReference type="EMBL" id="GG730040">
    <property type="protein sequence ID" value="EEZ93170.1"/>
    <property type="molecule type" value="Genomic_DNA"/>
</dbReference>
<evidence type="ECO:0000313" key="2">
    <source>
        <dbReference type="Proteomes" id="UP000009375"/>
    </source>
</evidence>
<accession>D2EEF2</accession>
<proteinExistence type="predicted"/>
<gene>
    <name evidence="1" type="ORF">BJBARM4_0091</name>
</gene>
<protein>
    <submittedName>
        <fullName evidence="1">Uncharacterized protein</fullName>
    </submittedName>
</protein>
<dbReference type="Proteomes" id="UP000009375">
    <property type="component" value="Unassembled WGS sequence"/>
</dbReference>
<dbReference type="AlphaFoldDB" id="D2EEF2"/>
<sequence length="161" mass="18668">MEINSIPDDVIECLFDAIEKDNKLYIILKEDSKDNEEKIEKVFGKDVEFLDMMEIMQRKMFSELMDATSVFDNEPFLNKLGFNEITEIFYDLTKLEQSRKMLFNYALLGRRGKEGLLQTLGGGRLTKSAIFVPSANEKGAEDFIKKWNVEYLKKRVFILGG</sequence>
<name>D2EEF2_PARA4</name>
<reference evidence="1 2" key="1">
    <citation type="journal article" date="2010" name="Proc. Natl. Acad. Sci. U.S.A.">
        <title>Enigmatic, ultrasmall, uncultivated Archaea.</title>
        <authorList>
            <person name="Baker B.J."/>
            <person name="Comolli L.R."/>
            <person name="Dick G.J."/>
            <person name="Hauser L.J."/>
            <person name="Hyatt D."/>
            <person name="Dill B.D."/>
            <person name="Land M.L."/>
            <person name="Verberkmoes N.C."/>
            <person name="Hettich R.L."/>
            <person name="Banfield J.F."/>
        </authorList>
    </citation>
    <scope>NUCLEOTIDE SEQUENCE [LARGE SCALE GENOMIC DNA]</scope>
</reference>
<evidence type="ECO:0000313" key="1">
    <source>
        <dbReference type="EMBL" id="EEZ93170.1"/>
    </source>
</evidence>